<reference evidence="2 3" key="1">
    <citation type="submission" date="2024-01" db="EMBL/GenBank/DDBJ databases">
        <title>The genomes of 5 underutilized Papilionoideae crops provide insights into root nodulation and disease resistanc.</title>
        <authorList>
            <person name="Jiang F."/>
        </authorList>
    </citation>
    <scope>NUCLEOTIDE SEQUENCE [LARGE SCALE GENOMIC DNA]</scope>
    <source>
        <strain evidence="2">JINMINGXINNONG_FW02</strain>
        <tissue evidence="2">Leaves</tissue>
    </source>
</reference>
<feature type="compositionally biased region" description="Basic and acidic residues" evidence="1">
    <location>
        <begin position="120"/>
        <end position="144"/>
    </location>
</feature>
<dbReference type="PANTHER" id="PTHR36038:SF3">
    <property type="entry name" value="OVATE FAMILY PROTEIN"/>
    <property type="match status" value="1"/>
</dbReference>
<accession>A0AAN9NMU5</accession>
<gene>
    <name evidence="2" type="ORF">VNO80_07103</name>
</gene>
<evidence type="ECO:0000313" key="3">
    <source>
        <dbReference type="Proteomes" id="UP001374584"/>
    </source>
</evidence>
<protein>
    <submittedName>
        <fullName evidence="2">Uncharacterized protein</fullName>
    </submittedName>
</protein>
<dbReference type="PANTHER" id="PTHR36038">
    <property type="entry name" value="OS06G0102750 PROTEIN"/>
    <property type="match status" value="1"/>
</dbReference>
<dbReference type="Proteomes" id="UP001374584">
    <property type="component" value="Unassembled WGS sequence"/>
</dbReference>
<evidence type="ECO:0000313" key="2">
    <source>
        <dbReference type="EMBL" id="KAK7373687.1"/>
    </source>
</evidence>
<comment type="caution">
    <text evidence="2">The sequence shown here is derived from an EMBL/GenBank/DDBJ whole genome shotgun (WGS) entry which is preliminary data.</text>
</comment>
<feature type="region of interest" description="Disordered" evidence="1">
    <location>
        <begin position="202"/>
        <end position="263"/>
    </location>
</feature>
<feature type="region of interest" description="Disordered" evidence="1">
    <location>
        <begin position="110"/>
        <end position="153"/>
    </location>
</feature>
<organism evidence="2 3">
    <name type="scientific">Phaseolus coccineus</name>
    <name type="common">Scarlet runner bean</name>
    <name type="synonym">Phaseolus multiflorus</name>
    <dbReference type="NCBI Taxonomy" id="3886"/>
    <lineage>
        <taxon>Eukaryota</taxon>
        <taxon>Viridiplantae</taxon>
        <taxon>Streptophyta</taxon>
        <taxon>Embryophyta</taxon>
        <taxon>Tracheophyta</taxon>
        <taxon>Spermatophyta</taxon>
        <taxon>Magnoliopsida</taxon>
        <taxon>eudicotyledons</taxon>
        <taxon>Gunneridae</taxon>
        <taxon>Pentapetalae</taxon>
        <taxon>rosids</taxon>
        <taxon>fabids</taxon>
        <taxon>Fabales</taxon>
        <taxon>Fabaceae</taxon>
        <taxon>Papilionoideae</taxon>
        <taxon>50 kb inversion clade</taxon>
        <taxon>NPAAA clade</taxon>
        <taxon>indigoferoid/millettioid clade</taxon>
        <taxon>Phaseoleae</taxon>
        <taxon>Phaseolus</taxon>
    </lineage>
</organism>
<sequence>MEILVRCIAQPCDTYSSPICTHRNSPLAKDLLQAPTCLTATTTTMYPRIFGIQTAQIDLQTCSFDWYSHHTDPQAQTKIYIFIKGGNKVSTVGMQILQWLFKGAHEQERKRSNNNFSIPPKREDTSEQNAKGKEVNLQKGERSQKRARRNKWSTPGCKNFKTFTFLYRKDIPKAFFYSTLNLKRLASFNRRQSLYFMKMKKEEPSKDVGSANKADSASHVGNKVLPISEAPLSSSAERNDQCGDTTETKDQTKGDKKKPMSRMKELLRWAASAKSEKGGKFNGRKVLMFRRRGNLKAVPDDDQGCTESPKISFRWDVESCSTTSSVYSAISIASSSKHGHNQITTSTLSIPPEHTGLSNTTRKGNWITTDSECMLHLYTYVIFCGPGTVKRMRLKGILHVW</sequence>
<dbReference type="EMBL" id="JAYMYR010000003">
    <property type="protein sequence ID" value="KAK7373687.1"/>
    <property type="molecule type" value="Genomic_DNA"/>
</dbReference>
<proteinExistence type="predicted"/>
<feature type="compositionally biased region" description="Basic and acidic residues" evidence="1">
    <location>
        <begin position="237"/>
        <end position="263"/>
    </location>
</feature>
<keyword evidence="3" id="KW-1185">Reference proteome</keyword>
<dbReference type="AlphaFoldDB" id="A0AAN9NMU5"/>
<evidence type="ECO:0000256" key="1">
    <source>
        <dbReference type="SAM" id="MobiDB-lite"/>
    </source>
</evidence>
<name>A0AAN9NMU5_PHACN</name>